<evidence type="ECO:0000256" key="4">
    <source>
        <dbReference type="PROSITE-ProRule" id="PRU00175"/>
    </source>
</evidence>
<dbReference type="AlphaFoldDB" id="A0A485L8I0"/>
<keyword evidence="1" id="KW-0479">Metal-binding</keyword>
<dbReference type="EMBL" id="VJMH01006004">
    <property type="protein sequence ID" value="KAF0691908.1"/>
    <property type="molecule type" value="Genomic_DNA"/>
</dbReference>
<evidence type="ECO:0000313" key="6">
    <source>
        <dbReference type="EMBL" id="KAF0691908.1"/>
    </source>
</evidence>
<reference evidence="7 8" key="1">
    <citation type="submission" date="2019-03" db="EMBL/GenBank/DDBJ databases">
        <authorList>
            <person name="Gaulin E."/>
            <person name="Dumas B."/>
        </authorList>
    </citation>
    <scope>NUCLEOTIDE SEQUENCE [LARGE SCALE GENOMIC DNA]</scope>
    <source>
        <strain evidence="7">CBS 568.67</strain>
    </source>
</reference>
<evidence type="ECO:0000256" key="1">
    <source>
        <dbReference type="ARBA" id="ARBA00022723"/>
    </source>
</evidence>
<organism evidence="7 8">
    <name type="scientific">Aphanomyces stellatus</name>
    <dbReference type="NCBI Taxonomy" id="120398"/>
    <lineage>
        <taxon>Eukaryota</taxon>
        <taxon>Sar</taxon>
        <taxon>Stramenopiles</taxon>
        <taxon>Oomycota</taxon>
        <taxon>Saprolegniomycetes</taxon>
        <taxon>Saprolegniales</taxon>
        <taxon>Verrucalvaceae</taxon>
        <taxon>Aphanomyces</taxon>
    </lineage>
</organism>
<feature type="domain" description="RING-type" evidence="5">
    <location>
        <begin position="70"/>
        <end position="108"/>
    </location>
</feature>
<dbReference type="EMBL" id="CAADRA010006025">
    <property type="protein sequence ID" value="VFT93709.1"/>
    <property type="molecule type" value="Genomic_DNA"/>
</dbReference>
<protein>
    <submittedName>
        <fullName evidence="7">Aste57867_16947 protein</fullName>
    </submittedName>
</protein>
<dbReference type="Proteomes" id="UP000332933">
    <property type="component" value="Unassembled WGS sequence"/>
</dbReference>
<dbReference type="OrthoDB" id="58057at2759"/>
<name>A0A485L8I0_9STRA</name>
<keyword evidence="3" id="KW-0862">Zinc</keyword>
<dbReference type="Gene3D" id="3.30.40.10">
    <property type="entry name" value="Zinc/RING finger domain, C3HC4 (zinc finger)"/>
    <property type="match status" value="1"/>
</dbReference>
<accession>A0A485L8I0</accession>
<proteinExistence type="predicted"/>
<gene>
    <name evidence="7" type="primary">Aste57867_16947</name>
    <name evidence="6" type="ORF">As57867_016889</name>
    <name evidence="7" type="ORF">ASTE57867_16947</name>
</gene>
<evidence type="ECO:0000259" key="5">
    <source>
        <dbReference type="PROSITE" id="PS50089"/>
    </source>
</evidence>
<dbReference type="InterPro" id="IPR001841">
    <property type="entry name" value="Znf_RING"/>
</dbReference>
<reference evidence="6" key="2">
    <citation type="submission" date="2019-06" db="EMBL/GenBank/DDBJ databases">
        <title>Genomics analysis of Aphanomyces spp. identifies a new class of oomycete effector associated with host adaptation.</title>
        <authorList>
            <person name="Gaulin E."/>
        </authorList>
    </citation>
    <scope>NUCLEOTIDE SEQUENCE</scope>
    <source>
        <strain evidence="6">CBS 578.67</strain>
    </source>
</reference>
<dbReference type="PROSITE" id="PS50089">
    <property type="entry name" value="ZF_RING_2"/>
    <property type="match status" value="1"/>
</dbReference>
<dbReference type="PANTHER" id="PTHR15710:SF74">
    <property type="entry name" value="RING-TYPE E3 UBIQUITIN TRANSFERASE-RELATED"/>
    <property type="match status" value="1"/>
</dbReference>
<evidence type="ECO:0000313" key="7">
    <source>
        <dbReference type="EMBL" id="VFT93709.1"/>
    </source>
</evidence>
<sequence>MTHGLTVRLNLRYTVPAASSICDLFDLLHSHVWVAFISNQLVPYLKHSTPADPSVLRHFQPSVGASDACCVICMGSLRDAIQAPCGHRFHADCISSWLKLRSTCPSCRHQFPKEICGSYALRGINTALVLPPQCLGQDVMAMNLQGLTLRTIVHVTLVQVASPVVAGVKFACELNAVLVGDKPDDVPPRRGRTTSNVEKRKQLVEMNVEIMQKLKARRAAQRGSVAPAAAAT</sequence>
<dbReference type="InterPro" id="IPR013083">
    <property type="entry name" value="Znf_RING/FYVE/PHD"/>
</dbReference>
<evidence type="ECO:0000256" key="2">
    <source>
        <dbReference type="ARBA" id="ARBA00022771"/>
    </source>
</evidence>
<keyword evidence="2 4" id="KW-0863">Zinc-finger</keyword>
<dbReference type="Pfam" id="PF13639">
    <property type="entry name" value="zf-RING_2"/>
    <property type="match status" value="1"/>
</dbReference>
<dbReference type="SMART" id="SM00184">
    <property type="entry name" value="RING"/>
    <property type="match status" value="1"/>
</dbReference>
<evidence type="ECO:0000313" key="8">
    <source>
        <dbReference type="Proteomes" id="UP000332933"/>
    </source>
</evidence>
<dbReference type="SUPFAM" id="SSF57850">
    <property type="entry name" value="RING/U-box"/>
    <property type="match status" value="1"/>
</dbReference>
<evidence type="ECO:0000256" key="3">
    <source>
        <dbReference type="ARBA" id="ARBA00022833"/>
    </source>
</evidence>
<dbReference type="PANTHER" id="PTHR15710">
    <property type="entry name" value="E3 UBIQUITIN-PROTEIN LIGASE PRAJA"/>
    <property type="match status" value="1"/>
</dbReference>
<keyword evidence="8" id="KW-1185">Reference proteome</keyword>
<dbReference type="GO" id="GO:0008270">
    <property type="term" value="F:zinc ion binding"/>
    <property type="evidence" value="ECO:0007669"/>
    <property type="project" value="UniProtKB-KW"/>
</dbReference>